<gene>
    <name evidence="1" type="ORF">ACFO26_06790</name>
</gene>
<dbReference type="RefSeq" id="WP_213535918.1">
    <property type="nucleotide sequence ID" value="NZ_BOVQ01000005.1"/>
</dbReference>
<dbReference type="SUPFAM" id="SSF47413">
    <property type="entry name" value="lambda repressor-like DNA-binding domains"/>
    <property type="match status" value="1"/>
</dbReference>
<evidence type="ECO:0000313" key="2">
    <source>
        <dbReference type="Proteomes" id="UP001595987"/>
    </source>
</evidence>
<proteinExistence type="predicted"/>
<organism evidence="1 2">
    <name type="scientific">Lactococcus nasutitermitis</name>
    <dbReference type="NCBI Taxonomy" id="1652957"/>
    <lineage>
        <taxon>Bacteria</taxon>
        <taxon>Bacillati</taxon>
        <taxon>Bacillota</taxon>
        <taxon>Bacilli</taxon>
        <taxon>Lactobacillales</taxon>
        <taxon>Streptococcaceae</taxon>
        <taxon>Lactococcus</taxon>
    </lineage>
</organism>
<keyword evidence="2" id="KW-1185">Reference proteome</keyword>
<reference evidence="2" key="1">
    <citation type="journal article" date="2019" name="Int. J. Syst. Evol. Microbiol.">
        <title>The Global Catalogue of Microorganisms (GCM) 10K type strain sequencing project: providing services to taxonomists for standard genome sequencing and annotation.</title>
        <authorList>
            <consortium name="The Broad Institute Genomics Platform"/>
            <consortium name="The Broad Institute Genome Sequencing Center for Infectious Disease"/>
            <person name="Wu L."/>
            <person name="Ma J."/>
        </authorList>
    </citation>
    <scope>NUCLEOTIDE SEQUENCE [LARGE SCALE GENOMIC DNA]</scope>
    <source>
        <strain evidence="2">CCUG 63287</strain>
    </source>
</reference>
<sequence length="159" mass="18446">MDIQKKEKLAALQIIRDKMKTHKISTIELAKFLNIDSVSLSDFLFYRKVPNDKLINKISTNLEKLEMSKFKSLNEEPTFIDLSFSDFEASKIPPKLGEKICRIREKIQLNREELASCLKPPVSSQIVAYWEDNIIIPKLEYCVQLSDLGVVTLDWLLRD</sequence>
<dbReference type="Proteomes" id="UP001595987">
    <property type="component" value="Unassembled WGS sequence"/>
</dbReference>
<evidence type="ECO:0008006" key="3">
    <source>
        <dbReference type="Google" id="ProtNLM"/>
    </source>
</evidence>
<evidence type="ECO:0000313" key="1">
    <source>
        <dbReference type="EMBL" id="MFC4652613.1"/>
    </source>
</evidence>
<comment type="caution">
    <text evidence="1">The sequence shown here is derived from an EMBL/GenBank/DDBJ whole genome shotgun (WGS) entry which is preliminary data.</text>
</comment>
<dbReference type="InterPro" id="IPR010982">
    <property type="entry name" value="Lambda_DNA-bd_dom_sf"/>
</dbReference>
<name>A0ABV9JF91_9LACT</name>
<accession>A0ABV9JF91</accession>
<protein>
    <recommendedName>
        <fullName evidence="3">HTH cro/C1-type domain-containing protein</fullName>
    </recommendedName>
</protein>
<dbReference type="EMBL" id="JBHSGD010000005">
    <property type="protein sequence ID" value="MFC4652613.1"/>
    <property type="molecule type" value="Genomic_DNA"/>
</dbReference>
<dbReference type="Gene3D" id="1.10.260.40">
    <property type="entry name" value="lambda repressor-like DNA-binding domains"/>
    <property type="match status" value="1"/>
</dbReference>